<gene>
    <name evidence="3" type="ORF">PDE001_LOCUS11555</name>
</gene>
<dbReference type="PANTHER" id="PTHR42648">
    <property type="entry name" value="TRANSPOSASE, PUTATIVE-RELATED"/>
    <property type="match status" value="1"/>
</dbReference>
<sequence>MNCTFVECARCMIEHAGLGKRYWGKAVMKTMFLRNRCPTCAIYQDKSPYQIWTTKKPILANLKVFGCHAYVQVPQEKRLKFDLKSSLCRFLGYAEHQKSYRFEDVSTGAIKISRDATYMESTFDDGVRKYNSGSTIVECHHQEDDEQDTSDVNMESSILRRRRVD</sequence>
<dbReference type="InterPro" id="IPR039537">
    <property type="entry name" value="Retrotran_Ty1/copia-like"/>
</dbReference>
<dbReference type="PANTHER" id="PTHR42648:SF28">
    <property type="entry name" value="TRANSPOSON-ENCODED PROTEIN WITH RIBONUCLEASE H-LIKE AND RETROVIRUS ZINC FINGER-LIKE DOMAINS"/>
    <property type="match status" value="1"/>
</dbReference>
<proteinExistence type="predicted"/>
<evidence type="ECO:0000313" key="4">
    <source>
        <dbReference type="Proteomes" id="UP001162029"/>
    </source>
</evidence>
<name>A0AAV0VBV8_9STRA</name>
<keyword evidence="4" id="KW-1185">Reference proteome</keyword>
<dbReference type="EMBL" id="CANTFM010002600">
    <property type="protein sequence ID" value="CAI5746576.1"/>
    <property type="molecule type" value="Genomic_DNA"/>
</dbReference>
<feature type="domain" description="Retroviral polymerase SH3-like" evidence="2">
    <location>
        <begin position="67"/>
        <end position="125"/>
    </location>
</feature>
<accession>A0AAV0VBV8</accession>
<organism evidence="3 4">
    <name type="scientific">Peronospora destructor</name>
    <dbReference type="NCBI Taxonomy" id="86335"/>
    <lineage>
        <taxon>Eukaryota</taxon>
        <taxon>Sar</taxon>
        <taxon>Stramenopiles</taxon>
        <taxon>Oomycota</taxon>
        <taxon>Peronosporomycetes</taxon>
        <taxon>Peronosporales</taxon>
        <taxon>Peronosporaceae</taxon>
        <taxon>Peronospora</taxon>
    </lineage>
</organism>
<feature type="region of interest" description="Disordered" evidence="1">
    <location>
        <begin position="142"/>
        <end position="165"/>
    </location>
</feature>
<dbReference type="AlphaFoldDB" id="A0AAV0VBV8"/>
<dbReference type="InterPro" id="IPR057670">
    <property type="entry name" value="SH3_retrovirus"/>
</dbReference>
<protein>
    <recommendedName>
        <fullName evidence="2">Retroviral polymerase SH3-like domain-containing protein</fullName>
    </recommendedName>
</protein>
<comment type="caution">
    <text evidence="3">The sequence shown here is derived from an EMBL/GenBank/DDBJ whole genome shotgun (WGS) entry which is preliminary data.</text>
</comment>
<dbReference type="Proteomes" id="UP001162029">
    <property type="component" value="Unassembled WGS sequence"/>
</dbReference>
<evidence type="ECO:0000313" key="3">
    <source>
        <dbReference type="EMBL" id="CAI5746576.1"/>
    </source>
</evidence>
<evidence type="ECO:0000256" key="1">
    <source>
        <dbReference type="SAM" id="MobiDB-lite"/>
    </source>
</evidence>
<reference evidence="3" key="1">
    <citation type="submission" date="2022-12" db="EMBL/GenBank/DDBJ databases">
        <authorList>
            <person name="Webb A."/>
        </authorList>
    </citation>
    <scope>NUCLEOTIDE SEQUENCE</scope>
    <source>
        <strain evidence="3">Pd1</strain>
    </source>
</reference>
<dbReference type="Pfam" id="PF25597">
    <property type="entry name" value="SH3_retrovirus"/>
    <property type="match status" value="1"/>
</dbReference>
<evidence type="ECO:0000259" key="2">
    <source>
        <dbReference type="Pfam" id="PF25597"/>
    </source>
</evidence>